<gene>
    <name evidence="1" type="ORF">Bca52824_022872</name>
</gene>
<evidence type="ECO:0000313" key="2">
    <source>
        <dbReference type="Proteomes" id="UP000886595"/>
    </source>
</evidence>
<keyword evidence="2" id="KW-1185">Reference proteome</keyword>
<name>A0A8X7VH66_BRACI</name>
<proteinExistence type="predicted"/>
<accession>A0A8X7VH66</accession>
<dbReference type="AlphaFoldDB" id="A0A8X7VH66"/>
<organism evidence="1 2">
    <name type="scientific">Brassica carinata</name>
    <name type="common">Ethiopian mustard</name>
    <name type="synonym">Abyssinian cabbage</name>
    <dbReference type="NCBI Taxonomy" id="52824"/>
    <lineage>
        <taxon>Eukaryota</taxon>
        <taxon>Viridiplantae</taxon>
        <taxon>Streptophyta</taxon>
        <taxon>Embryophyta</taxon>
        <taxon>Tracheophyta</taxon>
        <taxon>Spermatophyta</taxon>
        <taxon>Magnoliopsida</taxon>
        <taxon>eudicotyledons</taxon>
        <taxon>Gunneridae</taxon>
        <taxon>Pentapetalae</taxon>
        <taxon>rosids</taxon>
        <taxon>malvids</taxon>
        <taxon>Brassicales</taxon>
        <taxon>Brassicaceae</taxon>
        <taxon>Brassiceae</taxon>
        <taxon>Brassica</taxon>
    </lineage>
</organism>
<sequence length="75" mass="8574">MELKKEDLISKERLSKLAILDTLLAKKEPLTEAEDVIELKWADIATASHHLLRTMVTTLVRRAQRKTSFVGTKRS</sequence>
<dbReference type="EMBL" id="JAAMPC010000005">
    <property type="protein sequence ID" value="KAG2311315.1"/>
    <property type="molecule type" value="Genomic_DNA"/>
</dbReference>
<evidence type="ECO:0000313" key="1">
    <source>
        <dbReference type="EMBL" id="KAG2311315.1"/>
    </source>
</evidence>
<protein>
    <submittedName>
        <fullName evidence="1">Uncharacterized protein</fullName>
    </submittedName>
</protein>
<comment type="caution">
    <text evidence="1">The sequence shown here is derived from an EMBL/GenBank/DDBJ whole genome shotgun (WGS) entry which is preliminary data.</text>
</comment>
<dbReference type="Proteomes" id="UP000886595">
    <property type="component" value="Unassembled WGS sequence"/>
</dbReference>
<reference evidence="1 2" key="1">
    <citation type="submission" date="2020-02" db="EMBL/GenBank/DDBJ databases">
        <authorList>
            <person name="Ma Q."/>
            <person name="Huang Y."/>
            <person name="Song X."/>
            <person name="Pei D."/>
        </authorList>
    </citation>
    <scope>NUCLEOTIDE SEQUENCE [LARGE SCALE GENOMIC DNA]</scope>
    <source>
        <strain evidence="1">Sxm20200214</strain>
        <tissue evidence="1">Leaf</tissue>
    </source>
</reference>